<gene>
    <name evidence="3" type="ORF">HYFRA_00009368</name>
</gene>
<feature type="compositionally biased region" description="Pro residues" evidence="1">
    <location>
        <begin position="144"/>
        <end position="181"/>
    </location>
</feature>
<dbReference type="OrthoDB" id="3944128at2759"/>
<feature type="compositionally biased region" description="Polar residues" evidence="1">
    <location>
        <begin position="35"/>
        <end position="52"/>
    </location>
</feature>
<accession>A0A9N9L412</accession>
<proteinExistence type="predicted"/>
<sequence length="556" mass="55867">MTRFHSFTSAILPLVIFCLTAPSLGESLSSHRTISTQEPISVPTAVSTSSKPLFTRPPVRQGEPGRNPDAPHAIIETSGLVPVTADGPAVSIASPIAVATSTPTPTKRPTLGPPAPYHISADDELVPTAPDGPPVSNTAIVSNPTPPVEVPSPNTNPPPQPPNNNPQPINGPPSKSPPSNEPQPVNESVPNNPPPKVNGTPVMIPPSNNPISENVTPVVNGLSSPNSPSQDNPGESDPIPSPYAVLPANKEIPSNGDPGLPSVIHSPGNAAGASNPVNDNTSPPPNNVQPGQDKPSVPIAAATYDSGIVPAVTGEKNAPPAFILPGGSTLQPGQIFTAAPIVPGGNSIIISLAPVPTNAAQNGVPVHNLVISTLNAPSATTITPPSFLNPQNPGANPAITSFPVAKTIVYNSQTLVMGGPIATLADKNAVASYGSQGVVVQYPSGSVSSIPLSASQPKTTSGVVFGNKNSAAVGTLMTSIVSGGSISNSTVSQSATRTSVVAQVTEKPSSPPSEGKIPAAASGKAPSKNGCGKTVVGGFSGLKWGLVPVLVFASLL</sequence>
<evidence type="ECO:0000313" key="3">
    <source>
        <dbReference type="EMBL" id="CAG8957167.1"/>
    </source>
</evidence>
<feature type="region of interest" description="Disordered" evidence="1">
    <location>
        <begin position="499"/>
        <end position="528"/>
    </location>
</feature>
<name>A0A9N9L412_9HELO</name>
<feature type="compositionally biased region" description="Polar residues" evidence="1">
    <location>
        <begin position="499"/>
        <end position="508"/>
    </location>
</feature>
<feature type="region of interest" description="Disordered" evidence="1">
    <location>
        <begin position="35"/>
        <end position="73"/>
    </location>
</feature>
<feature type="compositionally biased region" description="Polar residues" evidence="1">
    <location>
        <begin position="209"/>
        <end position="233"/>
    </location>
</feature>
<evidence type="ECO:0000256" key="1">
    <source>
        <dbReference type="SAM" id="MobiDB-lite"/>
    </source>
</evidence>
<organism evidence="3 4">
    <name type="scientific">Hymenoscyphus fraxineus</name>
    <dbReference type="NCBI Taxonomy" id="746836"/>
    <lineage>
        <taxon>Eukaryota</taxon>
        <taxon>Fungi</taxon>
        <taxon>Dikarya</taxon>
        <taxon>Ascomycota</taxon>
        <taxon>Pezizomycotina</taxon>
        <taxon>Leotiomycetes</taxon>
        <taxon>Helotiales</taxon>
        <taxon>Helotiaceae</taxon>
        <taxon>Hymenoscyphus</taxon>
    </lineage>
</organism>
<dbReference type="Proteomes" id="UP000696280">
    <property type="component" value="Unassembled WGS sequence"/>
</dbReference>
<protein>
    <submittedName>
        <fullName evidence="3">Uncharacterized protein</fullName>
    </submittedName>
</protein>
<feature type="signal peptide" evidence="2">
    <location>
        <begin position="1"/>
        <end position="25"/>
    </location>
</feature>
<evidence type="ECO:0000313" key="4">
    <source>
        <dbReference type="Proteomes" id="UP000696280"/>
    </source>
</evidence>
<keyword evidence="2" id="KW-0732">Signal</keyword>
<dbReference type="AlphaFoldDB" id="A0A9N9L412"/>
<keyword evidence="4" id="KW-1185">Reference proteome</keyword>
<reference evidence="3" key="1">
    <citation type="submission" date="2021-07" db="EMBL/GenBank/DDBJ databases">
        <authorList>
            <person name="Durling M."/>
        </authorList>
    </citation>
    <scope>NUCLEOTIDE SEQUENCE</scope>
</reference>
<feature type="chain" id="PRO_5040110244" evidence="2">
    <location>
        <begin position="26"/>
        <end position="556"/>
    </location>
</feature>
<evidence type="ECO:0000256" key="2">
    <source>
        <dbReference type="SAM" id="SignalP"/>
    </source>
</evidence>
<comment type="caution">
    <text evidence="3">The sequence shown here is derived from an EMBL/GenBank/DDBJ whole genome shotgun (WGS) entry which is preliminary data.</text>
</comment>
<dbReference type="EMBL" id="CAJVRL010000077">
    <property type="protein sequence ID" value="CAG8957167.1"/>
    <property type="molecule type" value="Genomic_DNA"/>
</dbReference>
<feature type="region of interest" description="Disordered" evidence="1">
    <location>
        <begin position="100"/>
        <end position="298"/>
    </location>
</feature>